<name>A0A1Y5I1E4_OSTTA</name>
<dbReference type="AlphaFoldDB" id="A0A1Y5I1E4"/>
<dbReference type="EMBL" id="KZ155839">
    <property type="protein sequence ID" value="OUS41974.1"/>
    <property type="molecule type" value="Genomic_DNA"/>
</dbReference>
<dbReference type="InterPro" id="IPR029058">
    <property type="entry name" value="AB_hydrolase_fold"/>
</dbReference>
<dbReference type="SUPFAM" id="SSF53474">
    <property type="entry name" value="alpha/beta-Hydrolases"/>
    <property type="match status" value="1"/>
</dbReference>
<proteinExistence type="predicted"/>
<organism evidence="1">
    <name type="scientific">Ostreococcus tauri</name>
    <name type="common">Marine green alga</name>
    <dbReference type="NCBI Taxonomy" id="70448"/>
    <lineage>
        <taxon>Eukaryota</taxon>
        <taxon>Viridiplantae</taxon>
        <taxon>Chlorophyta</taxon>
        <taxon>Mamiellophyceae</taxon>
        <taxon>Mamiellales</taxon>
        <taxon>Bathycoccaceae</taxon>
        <taxon>Ostreococcus</taxon>
    </lineage>
</organism>
<accession>A0A1Y5I1E4</accession>
<dbReference type="PANTHER" id="PTHR12277:SF81">
    <property type="entry name" value="PROTEIN ABHD13"/>
    <property type="match status" value="1"/>
</dbReference>
<evidence type="ECO:0000313" key="1">
    <source>
        <dbReference type="EMBL" id="OUS41974.1"/>
    </source>
</evidence>
<dbReference type="Proteomes" id="UP000195557">
    <property type="component" value="Unassembled WGS sequence"/>
</dbReference>
<protein>
    <submittedName>
        <fullName evidence="1">Alpha/Beta hydrolase protein</fullName>
    </submittedName>
</protein>
<sequence length="289" mass="32046">MFVKLFVDCLKTIGCCYFLAAGTLYTFQRKLQYLPAAQHPAHPRQLSRYFESIEEVIVCTADGHTLHGWHWPAVEGGRHATVSILQLHGNAGNRMHRLRWAFMLRKQFGCAITLLDYRGYGGSSGQPSESGLILDALAGLRWLCARQARADMKLVLHLESIGSAAGINAFSRLSVEEQSLFSGIVVEGGLSSCIELAQEKLSVFPLSVLMVDKWNATCSAAGKIHPQIHFLSLHGTRDVIVPMKYGQKLFEAVACEEKRFIQFTAGGHNDLLDQPSYVDSLNSFYAELN</sequence>
<reference evidence="1" key="1">
    <citation type="submission" date="2017-04" db="EMBL/GenBank/DDBJ databases">
        <title>Population genomics of picophytoplankton unveils novel chromosome hypervariability.</title>
        <authorList>
            <consortium name="DOE Joint Genome Institute"/>
            <person name="Blanc-Mathieu R."/>
            <person name="Krasovec M."/>
            <person name="Hebrard M."/>
            <person name="Yau S."/>
            <person name="Desgranges E."/>
            <person name="Martin J."/>
            <person name="Schackwitz W."/>
            <person name="Kuo A."/>
            <person name="Salin G."/>
            <person name="Donnadieu C."/>
            <person name="Desdevises Y."/>
            <person name="Sanchez-Ferandin S."/>
            <person name="Moreau H."/>
            <person name="Rivals E."/>
            <person name="Grigoriev I.V."/>
            <person name="Grimsley N."/>
            <person name="Eyre-Walker A."/>
            <person name="Piganeau G."/>
        </authorList>
    </citation>
    <scope>NUCLEOTIDE SEQUENCE [LARGE SCALE GENOMIC DNA]</scope>
    <source>
        <strain evidence="1">RCC 1115</strain>
    </source>
</reference>
<dbReference type="GO" id="GO:0016787">
    <property type="term" value="F:hydrolase activity"/>
    <property type="evidence" value="ECO:0007669"/>
    <property type="project" value="UniProtKB-KW"/>
</dbReference>
<dbReference type="Gene3D" id="3.40.50.1820">
    <property type="entry name" value="alpha/beta hydrolase"/>
    <property type="match status" value="1"/>
</dbReference>
<dbReference type="PANTHER" id="PTHR12277">
    <property type="entry name" value="ALPHA/BETA HYDROLASE DOMAIN-CONTAINING PROTEIN"/>
    <property type="match status" value="1"/>
</dbReference>
<keyword evidence="1" id="KW-0378">Hydrolase</keyword>
<gene>
    <name evidence="1" type="ORF">BE221DRAFT_64549</name>
</gene>